<evidence type="ECO:0000313" key="3">
    <source>
        <dbReference type="Proteomes" id="UP000030765"/>
    </source>
</evidence>
<name>A0A084WPL2_ANOSI</name>
<dbReference type="EMBL" id="KE525369">
    <property type="protein sequence ID" value="KFB52156.1"/>
    <property type="molecule type" value="Genomic_DNA"/>
</dbReference>
<reference evidence="1 3" key="1">
    <citation type="journal article" date="2014" name="BMC Genomics">
        <title>Genome sequence of Anopheles sinensis provides insight into genetics basis of mosquito competence for malaria parasites.</title>
        <authorList>
            <person name="Zhou D."/>
            <person name="Zhang D."/>
            <person name="Ding G."/>
            <person name="Shi L."/>
            <person name="Hou Q."/>
            <person name="Ye Y."/>
            <person name="Xu Y."/>
            <person name="Zhou H."/>
            <person name="Xiong C."/>
            <person name="Li S."/>
            <person name="Yu J."/>
            <person name="Hong S."/>
            <person name="Yu X."/>
            <person name="Zou P."/>
            <person name="Chen C."/>
            <person name="Chang X."/>
            <person name="Wang W."/>
            <person name="Lv Y."/>
            <person name="Sun Y."/>
            <person name="Ma L."/>
            <person name="Shen B."/>
            <person name="Zhu C."/>
        </authorList>
    </citation>
    <scope>NUCLEOTIDE SEQUENCE [LARGE SCALE GENOMIC DNA]</scope>
</reference>
<dbReference type="EnsemblMetazoa" id="ASIC020483-RA">
    <property type="protein sequence ID" value="ASIC020483-PA"/>
    <property type="gene ID" value="ASIC020483"/>
</dbReference>
<keyword evidence="1" id="KW-0808">Transferase</keyword>
<accession>A0A084WPL2</accession>
<keyword evidence="1" id="KW-0418">Kinase</keyword>
<reference evidence="2" key="2">
    <citation type="submission" date="2020-05" db="UniProtKB">
        <authorList>
            <consortium name="EnsemblMetazoa"/>
        </authorList>
    </citation>
    <scope>IDENTIFICATION</scope>
</reference>
<protein>
    <submittedName>
        <fullName evidence="1 2">Histidine kinase</fullName>
    </submittedName>
</protein>
<evidence type="ECO:0000313" key="2">
    <source>
        <dbReference type="EnsemblMetazoa" id="ASIC020483-PA"/>
    </source>
</evidence>
<dbReference type="GO" id="GO:0016301">
    <property type="term" value="F:kinase activity"/>
    <property type="evidence" value="ECO:0007669"/>
    <property type="project" value="UniProtKB-KW"/>
</dbReference>
<sequence>MNDRDSDNCQTFPSGAEDVALREGLDKVACGNISYPDNLPDDDDDEAARIMHHVGTATRHLATLSRIPLQLSES</sequence>
<dbReference type="EMBL" id="ATLV01025100">
    <property type="status" value="NOT_ANNOTATED_CDS"/>
    <property type="molecule type" value="Genomic_DNA"/>
</dbReference>
<keyword evidence="3" id="KW-1185">Reference proteome</keyword>
<dbReference type="Proteomes" id="UP000030765">
    <property type="component" value="Unassembled WGS sequence"/>
</dbReference>
<dbReference type="VEuPathDB" id="VectorBase:ASIC020483"/>
<proteinExistence type="predicted"/>
<organism evidence="1">
    <name type="scientific">Anopheles sinensis</name>
    <name type="common">Mosquito</name>
    <dbReference type="NCBI Taxonomy" id="74873"/>
    <lineage>
        <taxon>Eukaryota</taxon>
        <taxon>Metazoa</taxon>
        <taxon>Ecdysozoa</taxon>
        <taxon>Arthropoda</taxon>
        <taxon>Hexapoda</taxon>
        <taxon>Insecta</taxon>
        <taxon>Pterygota</taxon>
        <taxon>Neoptera</taxon>
        <taxon>Endopterygota</taxon>
        <taxon>Diptera</taxon>
        <taxon>Nematocera</taxon>
        <taxon>Culicoidea</taxon>
        <taxon>Culicidae</taxon>
        <taxon>Anophelinae</taxon>
        <taxon>Anopheles</taxon>
    </lineage>
</organism>
<gene>
    <name evidence="1" type="ORF">ZHAS_00020483</name>
</gene>
<dbReference type="AlphaFoldDB" id="A0A084WPL2"/>
<evidence type="ECO:0000313" key="1">
    <source>
        <dbReference type="EMBL" id="KFB52156.1"/>
    </source>
</evidence>